<keyword evidence="4" id="KW-0378">Hydrolase</keyword>
<dbReference type="EMBL" id="JBHSMD010000011">
    <property type="protein sequence ID" value="MFC5495666.1"/>
    <property type="molecule type" value="Genomic_DNA"/>
</dbReference>
<dbReference type="Proteomes" id="UP001595956">
    <property type="component" value="Unassembled WGS sequence"/>
</dbReference>
<dbReference type="Pfam" id="PF00144">
    <property type="entry name" value="Beta-lactamase"/>
    <property type="match status" value="1"/>
</dbReference>
<dbReference type="PANTHER" id="PTHR43283">
    <property type="entry name" value="BETA-LACTAMASE-RELATED"/>
    <property type="match status" value="1"/>
</dbReference>
<dbReference type="SUPFAM" id="SSF56601">
    <property type="entry name" value="beta-lactamase/transpeptidase-like"/>
    <property type="match status" value="1"/>
</dbReference>
<feature type="region of interest" description="Disordered" evidence="1">
    <location>
        <begin position="24"/>
        <end position="44"/>
    </location>
</feature>
<dbReference type="InterPro" id="IPR001466">
    <property type="entry name" value="Beta-lactam-related"/>
</dbReference>
<dbReference type="PANTHER" id="PTHR43283:SF7">
    <property type="entry name" value="BETA-LACTAMASE-RELATED DOMAIN-CONTAINING PROTEIN"/>
    <property type="match status" value="1"/>
</dbReference>
<feature type="chain" id="PRO_5047461253" evidence="2">
    <location>
        <begin position="23"/>
        <end position="379"/>
    </location>
</feature>
<feature type="domain" description="Beta-lactamase-related" evidence="3">
    <location>
        <begin position="72"/>
        <end position="359"/>
    </location>
</feature>
<sequence>MRAALLAAGVSLLLAVPTASPAQTAHTAHTAPTAQTAGPARVDGWPTTTAVEAGFRPARLDAIAADARAEDSTCLAVVRGGRLVRDWNWGTPRTTPREVFSITKSITSALVGIAVRDGDLALDDPVADHVPSWAGTDSATVTVRNLLSNDSGRFWSLDSDYNQMTHAPDRTAYAVGLSQQYPVGTAWAYNNAAIQVLDAVLRSATGVPTHEFAADRLFRPLGMTHTRMTTNAGGTATNVYFGANTTCLDLARFAQLYLHRGKVGGKRILDRAYVDASTGRSSTTLNAAYGYLWWLNRYGVVRGSTDPVDEHGQPVVEHVGQLVPGAARSLFSAIGLGGQIAMVDRASGTIVVRLGTGQIAAPTTYGLRDAARVVTEALR</sequence>
<protein>
    <submittedName>
        <fullName evidence="4">Serine hydrolase domain-containing protein</fullName>
        <ecNumber evidence="4">3.-.-.-</ecNumber>
    </submittedName>
</protein>
<reference evidence="5" key="1">
    <citation type="journal article" date="2019" name="Int. J. Syst. Evol. Microbiol.">
        <title>The Global Catalogue of Microorganisms (GCM) 10K type strain sequencing project: providing services to taxonomists for standard genome sequencing and annotation.</title>
        <authorList>
            <consortium name="The Broad Institute Genomics Platform"/>
            <consortium name="The Broad Institute Genome Sequencing Center for Infectious Disease"/>
            <person name="Wu L."/>
            <person name="Ma J."/>
        </authorList>
    </citation>
    <scope>NUCLEOTIDE SEQUENCE [LARGE SCALE GENOMIC DNA]</scope>
    <source>
        <strain evidence="5">KACC 13778</strain>
    </source>
</reference>
<dbReference type="GO" id="GO:0016787">
    <property type="term" value="F:hydrolase activity"/>
    <property type="evidence" value="ECO:0007669"/>
    <property type="project" value="UniProtKB-KW"/>
</dbReference>
<keyword evidence="5" id="KW-1185">Reference proteome</keyword>
<comment type="caution">
    <text evidence="4">The sequence shown here is derived from an EMBL/GenBank/DDBJ whole genome shotgun (WGS) entry which is preliminary data.</text>
</comment>
<feature type="compositionally biased region" description="Low complexity" evidence="1">
    <location>
        <begin position="24"/>
        <end position="40"/>
    </location>
</feature>
<evidence type="ECO:0000313" key="5">
    <source>
        <dbReference type="Proteomes" id="UP001595956"/>
    </source>
</evidence>
<dbReference type="InterPro" id="IPR012338">
    <property type="entry name" value="Beta-lactam/transpept-like"/>
</dbReference>
<evidence type="ECO:0000259" key="3">
    <source>
        <dbReference type="Pfam" id="PF00144"/>
    </source>
</evidence>
<evidence type="ECO:0000313" key="4">
    <source>
        <dbReference type="EMBL" id="MFC5495666.1"/>
    </source>
</evidence>
<name>A0ABW0N5X1_9ACTN</name>
<keyword evidence="2" id="KW-0732">Signal</keyword>
<dbReference type="EC" id="3.-.-.-" evidence="4"/>
<proteinExistence type="predicted"/>
<dbReference type="RefSeq" id="WP_345182109.1">
    <property type="nucleotide sequence ID" value="NZ_BAABFQ010000010.1"/>
</dbReference>
<dbReference type="InterPro" id="IPR050789">
    <property type="entry name" value="Diverse_Enzym_Activities"/>
</dbReference>
<evidence type="ECO:0000256" key="1">
    <source>
        <dbReference type="SAM" id="MobiDB-lite"/>
    </source>
</evidence>
<evidence type="ECO:0000256" key="2">
    <source>
        <dbReference type="SAM" id="SignalP"/>
    </source>
</evidence>
<organism evidence="4 5">
    <name type="scientific">Nocardioides caricicola</name>
    <dbReference type="NCBI Taxonomy" id="634770"/>
    <lineage>
        <taxon>Bacteria</taxon>
        <taxon>Bacillati</taxon>
        <taxon>Actinomycetota</taxon>
        <taxon>Actinomycetes</taxon>
        <taxon>Propionibacteriales</taxon>
        <taxon>Nocardioidaceae</taxon>
        <taxon>Nocardioides</taxon>
    </lineage>
</organism>
<accession>A0ABW0N5X1</accession>
<feature type="signal peptide" evidence="2">
    <location>
        <begin position="1"/>
        <end position="22"/>
    </location>
</feature>
<gene>
    <name evidence="4" type="ORF">ACFPKY_21335</name>
</gene>
<dbReference type="Gene3D" id="3.40.710.10">
    <property type="entry name" value="DD-peptidase/beta-lactamase superfamily"/>
    <property type="match status" value="1"/>
</dbReference>